<protein>
    <submittedName>
        <fullName evidence="1">Uncharacterized protein</fullName>
    </submittedName>
</protein>
<dbReference type="AlphaFoldDB" id="A0A098G3I5"/>
<name>A0A098G3I5_9GAMM</name>
<organism evidence="1 2">
    <name type="scientific">Legionella fallonii LLAP-10</name>
    <dbReference type="NCBI Taxonomy" id="1212491"/>
    <lineage>
        <taxon>Bacteria</taxon>
        <taxon>Pseudomonadati</taxon>
        <taxon>Pseudomonadota</taxon>
        <taxon>Gammaproteobacteria</taxon>
        <taxon>Legionellales</taxon>
        <taxon>Legionellaceae</taxon>
        <taxon>Legionella</taxon>
    </lineage>
</organism>
<dbReference type="OrthoDB" id="5647612at2"/>
<dbReference type="HOGENOM" id="CLU_651800_0_0_6"/>
<evidence type="ECO:0000313" key="2">
    <source>
        <dbReference type="Proteomes" id="UP000032430"/>
    </source>
</evidence>
<accession>A0A098G3I5</accession>
<keyword evidence="2" id="KW-1185">Reference proteome</keyword>
<dbReference type="RefSeq" id="WP_045095181.1">
    <property type="nucleotide sequence ID" value="NZ_LN614827.1"/>
</dbReference>
<gene>
    <name evidence="1" type="ORF">LFA_1102</name>
</gene>
<dbReference type="STRING" id="1212491.LFA_1102"/>
<evidence type="ECO:0000313" key="1">
    <source>
        <dbReference type="EMBL" id="CEG56536.1"/>
    </source>
</evidence>
<dbReference type="EMBL" id="LN614827">
    <property type="protein sequence ID" value="CEG56536.1"/>
    <property type="molecule type" value="Genomic_DNA"/>
</dbReference>
<dbReference type="KEGG" id="lfa:LFA_1102"/>
<dbReference type="Proteomes" id="UP000032430">
    <property type="component" value="Chromosome I"/>
</dbReference>
<reference evidence="2" key="1">
    <citation type="submission" date="2014-09" db="EMBL/GenBank/DDBJ databases">
        <authorList>
            <person name="Gomez-Valero L."/>
        </authorList>
    </citation>
    <scope>NUCLEOTIDE SEQUENCE [LARGE SCALE GENOMIC DNA]</scope>
    <source>
        <strain evidence="2">ATCC700992</strain>
    </source>
</reference>
<proteinExistence type="predicted"/>
<sequence length="435" mass="50317">MTFTPPALDVLAAKTDKLERQLDIQLKRYLINPPEDNEPSSAKKQTSLEWWITRAQGVLDCGTGRDTAREVFNQLVNELRHVNKDNKEDNQKATWFLVGALLHRYFRVMQEYDDYNNTVRIWWWYVGSSRLFMAIRAALKFPEVPTKEAGSLSTQEFKEKDLAVMDDATIVIALEAFRDNMLLEVETDVPRYKKYAHLNKDVNFQKHLSEMILHYKGRAAPVLKQLKAIKFIKSLAAEVISQQTKITLALDVWHKLLVKEHAKFDSLDLEIIEAHITTHIKDESARERILDLLYTPHIKKKLESFEFDHESFLTDMKKGSSDTAVYTIVGGYCLLLQSKEFQTKGFDRLKFNLHEALGIEDKSELLTEKDKLLNIQFLEQFIKTNPEAGLQYDFFTSKDNLSGEIGEAKEALIKSIKKARKLEDQDSSDRQVQLI</sequence>